<dbReference type="InterPro" id="IPR025491">
    <property type="entry name" value="DUF4382"/>
</dbReference>
<dbReference type="Pfam" id="PF14321">
    <property type="entry name" value="DUF4382"/>
    <property type="match status" value="1"/>
</dbReference>
<dbReference type="Proteomes" id="UP000251800">
    <property type="component" value="Unassembled WGS sequence"/>
</dbReference>
<dbReference type="EMBL" id="QEQK01000007">
    <property type="protein sequence ID" value="PWN56086.1"/>
    <property type="molecule type" value="Genomic_DNA"/>
</dbReference>
<keyword evidence="4" id="KW-1185">Reference proteome</keyword>
<evidence type="ECO:0000256" key="1">
    <source>
        <dbReference type="SAM" id="MobiDB-lite"/>
    </source>
</evidence>
<feature type="region of interest" description="Disordered" evidence="1">
    <location>
        <begin position="1"/>
        <end position="83"/>
    </location>
</feature>
<dbReference type="AlphaFoldDB" id="A0A363UKX9"/>
<feature type="compositionally biased region" description="Basic and acidic residues" evidence="1">
    <location>
        <begin position="24"/>
        <end position="36"/>
    </location>
</feature>
<comment type="caution">
    <text evidence="3">The sequence shown here is derived from an EMBL/GenBank/DDBJ whole genome shotgun (WGS) entry which is preliminary data.</text>
</comment>
<evidence type="ECO:0000313" key="4">
    <source>
        <dbReference type="Proteomes" id="UP000251800"/>
    </source>
</evidence>
<evidence type="ECO:0000259" key="2">
    <source>
        <dbReference type="Pfam" id="PF14321"/>
    </source>
</evidence>
<sequence>MAQHGEQRCGELHDPGQRQQQQYPHDHGGAQADRARPRLLMLGQTAGQDRNEDDVVDTQDNLKRGQGDQRKQDIDFEQSGHGRPIRLAGAPVYGSLDRVNRPFRPDPSWCFAGYQVAPYNACAEGSPASAPRLHHPDRINGMTYRLLQRAAPLALLSLLLVACEGELQIRLTDAPIDDATAVNVRFTGVELLTEAGTAETYDFDEVRTINLLDLQGGRTVTLVSDDDVPGGTYSGIRLLIDAPSTGSESTITFSDGSEFPLVLSSAAGGSRSVSGSFTVEEDERLALTVDFDLRRSILEPTGTATAYRLAPRLRLVNDADVGTLTGRVAAAYLTDPDCDNGDDNSVGNTIYVFSGRNATVSDMDNAVDDAITFGAVELDDTSGEYSYTVGFLPAGNYTVALTCQGRLDDPVTQETIAFTSTTNVSIESGRTQTVDFD</sequence>
<feature type="compositionally biased region" description="Basic and acidic residues" evidence="1">
    <location>
        <begin position="1"/>
        <end position="16"/>
    </location>
</feature>
<protein>
    <recommendedName>
        <fullName evidence="2">DUF4382 domain-containing protein</fullName>
    </recommendedName>
</protein>
<feature type="compositionally biased region" description="Basic and acidic residues" evidence="1">
    <location>
        <begin position="60"/>
        <end position="80"/>
    </location>
</feature>
<feature type="domain" description="DUF4382" evidence="2">
    <location>
        <begin position="165"/>
        <end position="311"/>
    </location>
</feature>
<evidence type="ECO:0000313" key="3">
    <source>
        <dbReference type="EMBL" id="PWN56086.1"/>
    </source>
</evidence>
<reference evidence="3 4" key="1">
    <citation type="submission" date="2018-05" db="EMBL/GenBank/DDBJ databases">
        <title>Abyssibacter profundi OUC007T gen. nov., sp. nov, a marine bacterium isolated from seawater of the Mariana Trench.</title>
        <authorList>
            <person name="Zhou S."/>
        </authorList>
    </citation>
    <scope>NUCLEOTIDE SEQUENCE [LARGE SCALE GENOMIC DNA]</scope>
    <source>
        <strain evidence="3 4">OUC007</strain>
    </source>
</reference>
<gene>
    <name evidence="3" type="ORF">DEH80_09765</name>
</gene>
<proteinExistence type="predicted"/>
<organism evidence="3 4">
    <name type="scientific">Abyssibacter profundi</name>
    <dbReference type="NCBI Taxonomy" id="2182787"/>
    <lineage>
        <taxon>Bacteria</taxon>
        <taxon>Pseudomonadati</taxon>
        <taxon>Pseudomonadota</taxon>
        <taxon>Gammaproteobacteria</taxon>
        <taxon>Chromatiales</taxon>
        <taxon>Oceanococcaceae</taxon>
        <taxon>Abyssibacter</taxon>
    </lineage>
</organism>
<name>A0A363UKX9_9GAMM</name>
<accession>A0A363UKX9</accession>